<evidence type="ECO:0000256" key="1">
    <source>
        <dbReference type="SAM" id="MobiDB-lite"/>
    </source>
</evidence>
<comment type="caution">
    <text evidence="2">The sequence shown here is derived from an EMBL/GenBank/DDBJ whole genome shotgun (WGS) entry which is preliminary data.</text>
</comment>
<evidence type="ECO:0000313" key="2">
    <source>
        <dbReference type="EMBL" id="KAJ8881075.1"/>
    </source>
</evidence>
<accession>A0ABQ9H9W4</accession>
<evidence type="ECO:0000313" key="3">
    <source>
        <dbReference type="Proteomes" id="UP001159363"/>
    </source>
</evidence>
<gene>
    <name evidence="2" type="ORF">PR048_017548</name>
</gene>
<dbReference type="Proteomes" id="UP001159363">
    <property type="component" value="Chromosome 5"/>
</dbReference>
<feature type="compositionally biased region" description="Basic and acidic residues" evidence="1">
    <location>
        <begin position="1"/>
        <end position="14"/>
    </location>
</feature>
<organism evidence="2 3">
    <name type="scientific">Dryococelus australis</name>
    <dbReference type="NCBI Taxonomy" id="614101"/>
    <lineage>
        <taxon>Eukaryota</taxon>
        <taxon>Metazoa</taxon>
        <taxon>Ecdysozoa</taxon>
        <taxon>Arthropoda</taxon>
        <taxon>Hexapoda</taxon>
        <taxon>Insecta</taxon>
        <taxon>Pterygota</taxon>
        <taxon>Neoptera</taxon>
        <taxon>Polyneoptera</taxon>
        <taxon>Phasmatodea</taxon>
        <taxon>Verophasmatodea</taxon>
        <taxon>Anareolatae</taxon>
        <taxon>Phasmatidae</taxon>
        <taxon>Eurycanthinae</taxon>
        <taxon>Dryococelus</taxon>
    </lineage>
</organism>
<keyword evidence="3" id="KW-1185">Reference proteome</keyword>
<reference evidence="2 3" key="1">
    <citation type="submission" date="2023-02" db="EMBL/GenBank/DDBJ databases">
        <title>LHISI_Scaffold_Assembly.</title>
        <authorList>
            <person name="Stuart O.P."/>
            <person name="Cleave R."/>
            <person name="Magrath M.J.L."/>
            <person name="Mikheyev A.S."/>
        </authorList>
    </citation>
    <scope>NUCLEOTIDE SEQUENCE [LARGE SCALE GENOMIC DNA]</scope>
    <source>
        <strain evidence="2">Daus_M_001</strain>
        <tissue evidence="2">Leg muscle</tissue>
    </source>
</reference>
<protein>
    <submittedName>
        <fullName evidence="2">Uncharacterized protein</fullName>
    </submittedName>
</protein>
<sequence>MLERGKRDIPEKTHQPVASSGTIPACENSAATPPGIEPGSPWPSPPWLRSVTAVPRQAIHLSSAMSRRRKCCALRRAAAPQWDASLARHFRQRVMTGSLVCWWLEHTSGAAQHVDTSTGGGGGGLGRPSHTLGRRSRLAANHQLPASPCGFHTGRAGSWVDECLLKDSGDLGRDCPALEDVPQGVPPRISVSKGVTWPSATPAVTHSRLRVAARLCSSRSSRRLSTALLPI</sequence>
<dbReference type="EMBL" id="JARBHB010000006">
    <property type="protein sequence ID" value="KAJ8881075.1"/>
    <property type="molecule type" value="Genomic_DNA"/>
</dbReference>
<name>A0ABQ9H9W4_9NEOP</name>
<proteinExistence type="predicted"/>
<feature type="region of interest" description="Disordered" evidence="1">
    <location>
        <begin position="1"/>
        <end position="42"/>
    </location>
</feature>